<dbReference type="Proteomes" id="UP000197050">
    <property type="component" value="Chromosome"/>
</dbReference>
<dbReference type="GO" id="GO:0032259">
    <property type="term" value="P:methylation"/>
    <property type="evidence" value="ECO:0007669"/>
    <property type="project" value="UniProtKB-KW"/>
</dbReference>
<dbReference type="KEGG" id="bvc:CEP68_06645"/>
<dbReference type="InterPro" id="IPR016980">
    <property type="entry name" value="S-AdoMet-dep_MeTrfase_Alr7345"/>
</dbReference>
<dbReference type="EMBL" id="CP022048">
    <property type="protein sequence ID" value="ASE39208.1"/>
    <property type="molecule type" value="Genomic_DNA"/>
</dbReference>
<dbReference type="AlphaFoldDB" id="A0A1Z3U7F8"/>
<proteinExistence type="predicted"/>
<keyword evidence="2" id="KW-0489">Methyltransferase</keyword>
<sequence length="279" mass="30437">MENDLNLEPSIMRLAVYGLAAVLLSAAPALAQQSPQTQGAWTPPRSALSSAMPTFSDDTALQTAIAAETRPAADRGRDVYRHPYESLTFWGLTPGMTVVEIEPGGASWWRHILEPYAAATGGRYVPVNRPLESMGAADGTADFILVARAFHNWSRDGRTQPYLQAFFKALKPGGVLAVEQHRSAEGLNVADVASTGYVPESYVIHEARNAGFVLEARSELNANPKDDHDHPFGVWTLPPIRQSAARNDPSGRTLTPEERAAFDAIGESDRMTLRFRKPE</sequence>
<dbReference type="GO" id="GO:0008168">
    <property type="term" value="F:methyltransferase activity"/>
    <property type="evidence" value="ECO:0007669"/>
    <property type="project" value="UniProtKB-KW"/>
</dbReference>
<gene>
    <name evidence="2" type="ORF">CEP68_06645</name>
</gene>
<evidence type="ECO:0000313" key="3">
    <source>
        <dbReference type="Proteomes" id="UP000197050"/>
    </source>
</evidence>
<feature type="chain" id="PRO_5012577133" evidence="1">
    <location>
        <begin position="32"/>
        <end position="279"/>
    </location>
</feature>
<keyword evidence="2" id="KW-0808">Transferase</keyword>
<evidence type="ECO:0000256" key="1">
    <source>
        <dbReference type="SAM" id="SignalP"/>
    </source>
</evidence>
<name>A0A1Z3U7F8_BREVE</name>
<organism evidence="2 3">
    <name type="scientific">Brevundimonas vesicularis</name>
    <name type="common">Pseudomonas vesicularis</name>
    <dbReference type="NCBI Taxonomy" id="41276"/>
    <lineage>
        <taxon>Bacteria</taxon>
        <taxon>Pseudomonadati</taxon>
        <taxon>Pseudomonadota</taxon>
        <taxon>Alphaproteobacteria</taxon>
        <taxon>Caulobacterales</taxon>
        <taxon>Caulobacteraceae</taxon>
        <taxon>Brevundimonas</taxon>
    </lineage>
</organism>
<feature type="signal peptide" evidence="1">
    <location>
        <begin position="1"/>
        <end position="31"/>
    </location>
</feature>
<dbReference type="InterPro" id="IPR029063">
    <property type="entry name" value="SAM-dependent_MTases_sf"/>
</dbReference>
<accession>A0A1Z3U7F8</accession>
<evidence type="ECO:0000313" key="2">
    <source>
        <dbReference type="EMBL" id="ASE39208.1"/>
    </source>
</evidence>
<reference evidence="3" key="1">
    <citation type="submission" date="2017-06" db="EMBL/GenBank/DDBJ databases">
        <title>FDA dAtabase for Regulatory Grade micrObial Sequences (FDA-ARGOS): Supporting development and validation of Infectious Disease Dx tests.</title>
        <authorList>
            <person name="Minogue T."/>
            <person name="Wolcott M."/>
            <person name="Wasieloski L."/>
            <person name="Aguilar W."/>
            <person name="Moore D."/>
            <person name="Tallon L."/>
            <person name="Sadzewicz L."/>
            <person name="Sengamalay N."/>
            <person name="Ott S."/>
            <person name="Godinez A."/>
            <person name="Nagaraj S."/>
            <person name="Nadendla S."/>
            <person name="Geyer C."/>
            <person name="Sichtig H."/>
        </authorList>
    </citation>
    <scope>NUCLEOTIDE SEQUENCE [LARGE SCALE GENOMIC DNA]</scope>
    <source>
        <strain evidence="3">FDAARGOS_289</strain>
    </source>
</reference>
<dbReference type="Gene3D" id="3.40.50.150">
    <property type="entry name" value="Vaccinia Virus protein VP39"/>
    <property type="match status" value="1"/>
</dbReference>
<dbReference type="SUPFAM" id="SSF53335">
    <property type="entry name" value="S-adenosyl-L-methionine-dependent methyltransferases"/>
    <property type="match status" value="1"/>
</dbReference>
<protein>
    <submittedName>
        <fullName evidence="2">Methyltransferase</fullName>
    </submittedName>
</protein>
<dbReference type="PIRSF" id="PIRSF031679">
    <property type="entry name" value="Mtase_Alr7345_prd"/>
    <property type="match status" value="1"/>
</dbReference>
<keyword evidence="1" id="KW-0732">Signal</keyword>